<sequence length="88" mass="8995">MAAKGNLPSFPPLNKDAAVDVTIVGGGAAGITTAYLLAIQGVKTALIEADILLGGTTGHTTAKISSQYAMIYDEILQNFGEINSSTVL</sequence>
<evidence type="ECO:0000259" key="1">
    <source>
        <dbReference type="Pfam" id="PF01266"/>
    </source>
</evidence>
<reference evidence="2 3" key="1">
    <citation type="submission" date="2016-10" db="EMBL/GenBank/DDBJ databases">
        <authorList>
            <person name="de Groot N.N."/>
        </authorList>
    </citation>
    <scope>NUCLEOTIDE SEQUENCE [LARGE SCALE GENOMIC DNA]</scope>
    <source>
        <strain evidence="3">P4B,CCM 7963,CECT 7998,DSM 25260,IBRC-M 10614,KCTC 13821</strain>
    </source>
</reference>
<dbReference type="EMBL" id="FNDU01000019">
    <property type="protein sequence ID" value="SDJ02459.1"/>
    <property type="molecule type" value="Genomic_DNA"/>
</dbReference>
<dbReference type="SUPFAM" id="SSF51905">
    <property type="entry name" value="FAD/NAD(P)-binding domain"/>
    <property type="match status" value="1"/>
</dbReference>
<evidence type="ECO:0000313" key="2">
    <source>
        <dbReference type="EMBL" id="SDJ02459.1"/>
    </source>
</evidence>
<name>A0A1G8QCC7_9BACI</name>
<keyword evidence="3" id="KW-1185">Reference proteome</keyword>
<evidence type="ECO:0000313" key="3">
    <source>
        <dbReference type="Proteomes" id="UP000199017"/>
    </source>
</evidence>
<dbReference type="STRING" id="930129.SAMN05216352_11922"/>
<dbReference type="Proteomes" id="UP000199017">
    <property type="component" value="Unassembled WGS sequence"/>
</dbReference>
<gene>
    <name evidence="2" type="ORF">SAMN05216352_11922</name>
</gene>
<dbReference type="RefSeq" id="WP_170032042.1">
    <property type="nucleotide sequence ID" value="NZ_FNDU01000019.1"/>
</dbReference>
<protein>
    <submittedName>
        <fullName evidence="2">FAD dependent oxidoreductase</fullName>
    </submittedName>
</protein>
<dbReference type="AlphaFoldDB" id="A0A1G8QCC7"/>
<organism evidence="2 3">
    <name type="scientific">Alteribacillus bidgolensis</name>
    <dbReference type="NCBI Taxonomy" id="930129"/>
    <lineage>
        <taxon>Bacteria</taxon>
        <taxon>Bacillati</taxon>
        <taxon>Bacillota</taxon>
        <taxon>Bacilli</taxon>
        <taxon>Bacillales</taxon>
        <taxon>Bacillaceae</taxon>
        <taxon>Alteribacillus</taxon>
    </lineage>
</organism>
<dbReference type="InterPro" id="IPR036188">
    <property type="entry name" value="FAD/NAD-bd_sf"/>
</dbReference>
<dbReference type="InterPro" id="IPR006076">
    <property type="entry name" value="FAD-dep_OxRdtase"/>
</dbReference>
<dbReference type="Pfam" id="PF01266">
    <property type="entry name" value="DAO"/>
    <property type="match status" value="1"/>
</dbReference>
<feature type="domain" description="FAD dependent oxidoreductase" evidence="1">
    <location>
        <begin position="20"/>
        <end position="69"/>
    </location>
</feature>
<accession>A0A1G8QCC7</accession>
<proteinExistence type="predicted"/>
<dbReference type="Gene3D" id="3.50.50.60">
    <property type="entry name" value="FAD/NAD(P)-binding domain"/>
    <property type="match status" value="1"/>
</dbReference>